<gene>
    <name evidence="2" type="ORF">MBJ925_LOCUS39304</name>
    <name evidence="3" type="ORF">SMN809_LOCUS18309</name>
</gene>
<dbReference type="Proteomes" id="UP000676336">
    <property type="component" value="Unassembled WGS sequence"/>
</dbReference>
<feature type="region of interest" description="Disordered" evidence="1">
    <location>
        <begin position="125"/>
        <end position="151"/>
    </location>
</feature>
<dbReference type="AlphaFoldDB" id="A0A817ANG9"/>
<comment type="caution">
    <text evidence="2">The sequence shown here is derived from an EMBL/GenBank/DDBJ whole genome shotgun (WGS) entry which is preliminary data.</text>
</comment>
<dbReference type="InterPro" id="IPR016135">
    <property type="entry name" value="UBQ-conjugating_enzyme/RWD"/>
</dbReference>
<dbReference type="EMBL" id="CAJOBI010008769">
    <property type="protein sequence ID" value="CAF4121510.1"/>
    <property type="molecule type" value="Genomic_DNA"/>
</dbReference>
<protein>
    <submittedName>
        <fullName evidence="2">Uncharacterized protein</fullName>
    </submittedName>
</protein>
<evidence type="ECO:0000313" key="2">
    <source>
        <dbReference type="EMBL" id="CAF2268336.1"/>
    </source>
</evidence>
<evidence type="ECO:0000313" key="4">
    <source>
        <dbReference type="Proteomes" id="UP000663824"/>
    </source>
</evidence>
<accession>A0A817ANG9</accession>
<dbReference type="Proteomes" id="UP000663824">
    <property type="component" value="Unassembled WGS sequence"/>
</dbReference>
<evidence type="ECO:0000256" key="1">
    <source>
        <dbReference type="SAM" id="MobiDB-lite"/>
    </source>
</evidence>
<sequence length="151" mass="17237">SKHLLPNPKPNPKHQKSNPNQIQISNIKSKSKPNPKFKPKSKSSKTNPKLWHFFLKRNGIIDQCESWIRELQKTSSTEKRISSSISQLVAALIRHTNDLKKELNSLTPLDDLIIPSELTTLLLKTPSNNNNNNNNNTADQETPSYERIHII</sequence>
<organism evidence="2 4">
    <name type="scientific">Rotaria magnacalcarata</name>
    <dbReference type="NCBI Taxonomy" id="392030"/>
    <lineage>
        <taxon>Eukaryota</taxon>
        <taxon>Metazoa</taxon>
        <taxon>Spiralia</taxon>
        <taxon>Gnathifera</taxon>
        <taxon>Rotifera</taxon>
        <taxon>Eurotatoria</taxon>
        <taxon>Bdelloidea</taxon>
        <taxon>Philodinida</taxon>
        <taxon>Philodinidae</taxon>
        <taxon>Rotaria</taxon>
    </lineage>
</organism>
<feature type="compositionally biased region" description="Low complexity" evidence="1">
    <location>
        <begin position="17"/>
        <end position="28"/>
    </location>
</feature>
<reference evidence="2" key="1">
    <citation type="submission" date="2021-02" db="EMBL/GenBank/DDBJ databases">
        <authorList>
            <person name="Nowell W R."/>
        </authorList>
    </citation>
    <scope>NUCLEOTIDE SEQUENCE</scope>
</reference>
<feature type="non-terminal residue" evidence="2">
    <location>
        <position position="151"/>
    </location>
</feature>
<proteinExistence type="predicted"/>
<feature type="compositionally biased region" description="Basic residues" evidence="1">
    <location>
        <begin position="29"/>
        <end position="43"/>
    </location>
</feature>
<dbReference type="EMBL" id="CAJNRE010022085">
    <property type="protein sequence ID" value="CAF2268336.1"/>
    <property type="molecule type" value="Genomic_DNA"/>
</dbReference>
<evidence type="ECO:0000313" key="3">
    <source>
        <dbReference type="EMBL" id="CAF4121510.1"/>
    </source>
</evidence>
<feature type="region of interest" description="Disordered" evidence="1">
    <location>
        <begin position="1"/>
        <end position="49"/>
    </location>
</feature>
<dbReference type="Gene3D" id="3.10.110.10">
    <property type="entry name" value="Ubiquitin Conjugating Enzyme"/>
    <property type="match status" value="1"/>
</dbReference>
<name>A0A817ANG9_9BILA</name>